<accession>A0ABM1R868</accession>
<gene>
    <name evidence="4" type="primary">LOC109125145</name>
</gene>
<keyword evidence="3" id="KW-1185">Reference proteome</keyword>
<proteinExistence type="predicted"/>
<reference evidence="4" key="2">
    <citation type="submission" date="2025-08" db="UniProtKB">
        <authorList>
            <consortium name="RefSeq"/>
        </authorList>
    </citation>
    <scope>IDENTIFICATION</scope>
    <source>
        <tissue evidence="4">Leaf</tissue>
    </source>
</reference>
<evidence type="ECO:0000256" key="2">
    <source>
        <dbReference type="SAM" id="MobiDB-lite"/>
    </source>
</evidence>
<keyword evidence="1" id="KW-0175">Coiled coil</keyword>
<dbReference type="PANTHER" id="PTHR31342:SF39">
    <property type="entry name" value="HYDROXYPROLINE-RICH GLYCOPROTEIN FAMILY PROTEIN"/>
    <property type="match status" value="1"/>
</dbReference>
<dbReference type="GeneID" id="109125145"/>
<dbReference type="RefSeq" id="XP_019095206.1">
    <property type="nucleotide sequence ID" value="XM_019239661.1"/>
</dbReference>
<feature type="region of interest" description="Disordered" evidence="2">
    <location>
        <begin position="134"/>
        <end position="160"/>
    </location>
</feature>
<feature type="region of interest" description="Disordered" evidence="2">
    <location>
        <begin position="395"/>
        <end position="418"/>
    </location>
</feature>
<protein>
    <submittedName>
        <fullName evidence="4">Uncharacterized protein At4g04980-like isoform X2</fullName>
    </submittedName>
</protein>
<feature type="compositionally biased region" description="Polar residues" evidence="2">
    <location>
        <begin position="142"/>
        <end position="159"/>
    </location>
</feature>
<evidence type="ECO:0000256" key="1">
    <source>
        <dbReference type="ARBA" id="ARBA00023054"/>
    </source>
</evidence>
<sequence length="644" mass="70940">MVELRKKIITFRTIIDLPPLTGYLSIINIRLPLPYMVMRTMNDIHRLCPETVTSSQILDMRRAEVDKLLDNFYNALKLIGDSWMDDHEWIVKSKYRNSSIRKNMSDRLVEKVIAALDGLIKGLNERLEISNDEMKEKASPRCKTSSGARTESLVKQPTTPIKALSPSSEVKDFAISVSNLPRNVTLQALVKLSPIDVKRLAIQHLCQKEAQGKNGESVKENKNETDKTEKMEKAKEAILEEQDSVKNQTDDENCSKVSGKSKKFQTSLPPSPPLPPLPMAAGKGVAAPPLPPPRAAPPPLPMAAGKGVAAPPLPPPRAAPPPLPMAAGKGVAAPPLPPPGAAPPLAAGKGPGSPPPPPPGPRGVLGGKKPTSKLKRSTQLGTLFRFLKAKLEGKNPEVKSRGAPGVNKGGTGSAPASGKQGMAAALVEITKKSPYFQKIEEDVRVYMSSINELKTEITKFQNKDISELQKLHHRVESVLDKLEDERQVLVRCEGFPHSKLEAIRMAVALYSKLQGISKELKNWKIESPADQHLDKSEGYFAKIRKEIEALERTKAEEEKKFKANNIHFDFSILVQVKELTVDISSGCMELALKEKREASKWAKTLWRAFEFAFRVYKFAGGHDDRADKLTKEVGKEIELILGNQ</sequence>
<feature type="compositionally biased region" description="Pro residues" evidence="2">
    <location>
        <begin position="269"/>
        <end position="278"/>
    </location>
</feature>
<feature type="compositionally biased region" description="Basic and acidic residues" evidence="2">
    <location>
        <begin position="210"/>
        <end position="238"/>
    </location>
</feature>
<evidence type="ECO:0000313" key="3">
    <source>
        <dbReference type="Proteomes" id="UP000694864"/>
    </source>
</evidence>
<evidence type="ECO:0000313" key="4">
    <source>
        <dbReference type="RefSeq" id="XP_019095206.1"/>
    </source>
</evidence>
<reference evidence="3" key="1">
    <citation type="journal article" date="2014" name="Nat. Commun.">
        <title>The emerging biofuel crop Camelina sativa retains a highly undifferentiated hexaploid genome structure.</title>
        <authorList>
            <person name="Kagale S."/>
            <person name="Koh C."/>
            <person name="Nixon J."/>
            <person name="Bollina V."/>
            <person name="Clarke W.E."/>
            <person name="Tuteja R."/>
            <person name="Spillane C."/>
            <person name="Robinson S.J."/>
            <person name="Links M.G."/>
            <person name="Clarke C."/>
            <person name="Higgins E.E."/>
            <person name="Huebert T."/>
            <person name="Sharpe A.G."/>
            <person name="Parkin I.A."/>
        </authorList>
    </citation>
    <scope>NUCLEOTIDE SEQUENCE [LARGE SCALE GENOMIC DNA]</scope>
    <source>
        <strain evidence="3">cv. DH55</strain>
    </source>
</reference>
<organism evidence="3 4">
    <name type="scientific">Camelina sativa</name>
    <name type="common">False flax</name>
    <name type="synonym">Myagrum sativum</name>
    <dbReference type="NCBI Taxonomy" id="90675"/>
    <lineage>
        <taxon>Eukaryota</taxon>
        <taxon>Viridiplantae</taxon>
        <taxon>Streptophyta</taxon>
        <taxon>Embryophyta</taxon>
        <taxon>Tracheophyta</taxon>
        <taxon>Spermatophyta</taxon>
        <taxon>Magnoliopsida</taxon>
        <taxon>eudicotyledons</taxon>
        <taxon>Gunneridae</taxon>
        <taxon>Pentapetalae</taxon>
        <taxon>rosids</taxon>
        <taxon>malvids</taxon>
        <taxon>Brassicales</taxon>
        <taxon>Brassicaceae</taxon>
        <taxon>Camelineae</taxon>
        <taxon>Camelina</taxon>
    </lineage>
</organism>
<feature type="region of interest" description="Disordered" evidence="2">
    <location>
        <begin position="210"/>
        <end position="381"/>
    </location>
</feature>
<dbReference type="Proteomes" id="UP000694864">
    <property type="component" value="Chromosome 17"/>
</dbReference>
<dbReference type="PANTHER" id="PTHR31342">
    <property type="entry name" value="PROTEIN CHUP1, CHLOROPLASTIC"/>
    <property type="match status" value="1"/>
</dbReference>
<name>A0ABM1R868_CAMSA</name>
<feature type="compositionally biased region" description="Pro residues" evidence="2">
    <location>
        <begin position="288"/>
        <end position="301"/>
    </location>
</feature>
<feature type="compositionally biased region" description="Pro residues" evidence="2">
    <location>
        <begin position="352"/>
        <end position="361"/>
    </location>
</feature>
<dbReference type="InterPro" id="IPR040265">
    <property type="entry name" value="CHUP1/IPGA1-like"/>
</dbReference>
<feature type="compositionally biased region" description="Pro residues" evidence="2">
    <location>
        <begin position="311"/>
        <end position="324"/>
    </location>
</feature>